<sequence length="291" mass="33798">MMKKQWKVIELLQTVSDFLKEKDIENPRLNAELLLGKVLNLKRVELYLAFERPLSEEEVAQYRELVRRRARHEPLQYILEETEFMGLPFKIRPGVLIPRPETELLVEQILILKSDFTQPPVIIDVGTGSGCIAISLAHYWPQAQIFATDISTKSLEVCTQNMELNQLNGRVTTKFHDVLKAWPDELPKTFDILVSNPPYIAIDEIKTLPKEVKQYEPVEALSDQADGLLFYRRFFQMVKEDEIQPAYLFFELSGSQPEKIIEQAQQADIGEIEVFEDLNDIKRILKIRVKK</sequence>
<keyword evidence="3 5" id="KW-0949">S-adenosyl-L-methionine</keyword>
<dbReference type="InterPro" id="IPR040758">
    <property type="entry name" value="PrmC_N"/>
</dbReference>
<evidence type="ECO:0000256" key="5">
    <source>
        <dbReference type="HAMAP-Rule" id="MF_02126"/>
    </source>
</evidence>
<feature type="binding site" evidence="5">
    <location>
        <position position="196"/>
    </location>
    <ligand>
        <name>S-adenosyl-L-methionine</name>
        <dbReference type="ChEBI" id="CHEBI:59789"/>
    </ligand>
</feature>
<dbReference type="CDD" id="cd02440">
    <property type="entry name" value="AdoMet_MTases"/>
    <property type="match status" value="1"/>
</dbReference>
<evidence type="ECO:0000259" key="7">
    <source>
        <dbReference type="Pfam" id="PF17827"/>
    </source>
</evidence>
<comment type="catalytic activity">
    <reaction evidence="4 5">
        <text>L-glutaminyl-[peptide chain release factor] + S-adenosyl-L-methionine = N(5)-methyl-L-glutaminyl-[peptide chain release factor] + S-adenosyl-L-homocysteine + H(+)</text>
        <dbReference type="Rhea" id="RHEA:42896"/>
        <dbReference type="Rhea" id="RHEA-COMP:10271"/>
        <dbReference type="Rhea" id="RHEA-COMP:10272"/>
        <dbReference type="ChEBI" id="CHEBI:15378"/>
        <dbReference type="ChEBI" id="CHEBI:30011"/>
        <dbReference type="ChEBI" id="CHEBI:57856"/>
        <dbReference type="ChEBI" id="CHEBI:59789"/>
        <dbReference type="ChEBI" id="CHEBI:61891"/>
        <dbReference type="EC" id="2.1.1.297"/>
    </reaction>
</comment>
<comment type="caution">
    <text evidence="8">The sequence shown here is derived from an EMBL/GenBank/DDBJ whole genome shotgun (WGS) entry which is preliminary data.</text>
</comment>
<dbReference type="NCBIfam" id="TIGR00536">
    <property type="entry name" value="hemK_fam"/>
    <property type="match status" value="1"/>
</dbReference>
<dbReference type="NCBIfam" id="TIGR03534">
    <property type="entry name" value="RF_mod_PrmC"/>
    <property type="match status" value="1"/>
</dbReference>
<evidence type="ECO:0000256" key="3">
    <source>
        <dbReference type="ARBA" id="ARBA00022691"/>
    </source>
</evidence>
<dbReference type="Pfam" id="PF17827">
    <property type="entry name" value="PrmC_N"/>
    <property type="match status" value="1"/>
</dbReference>
<evidence type="ECO:0000256" key="4">
    <source>
        <dbReference type="ARBA" id="ARBA00048391"/>
    </source>
</evidence>
<protein>
    <recommendedName>
        <fullName evidence="5">Release factor glutamine methyltransferase</fullName>
        <shortName evidence="5">RF MTase</shortName>
        <ecNumber evidence="5">2.1.1.297</ecNumber>
    </recommendedName>
    <alternativeName>
        <fullName evidence="5">N5-glutamine methyltransferase PrmC</fullName>
    </alternativeName>
    <alternativeName>
        <fullName evidence="5">Protein-(glutamine-N5) MTase PrmC</fullName>
    </alternativeName>
    <alternativeName>
        <fullName evidence="5">Protein-glutamine N-methyltransferase PrmC</fullName>
    </alternativeName>
</protein>
<dbReference type="EC" id="2.1.1.297" evidence="5"/>
<evidence type="ECO:0000313" key="8">
    <source>
        <dbReference type="EMBL" id="HHE55116.1"/>
    </source>
</evidence>
<reference evidence="8" key="1">
    <citation type="journal article" date="2020" name="mSystems">
        <title>Genome- and Community-Level Interaction Insights into Carbon Utilization and Element Cycling Functions of Hydrothermarchaeota in Hydrothermal Sediment.</title>
        <authorList>
            <person name="Zhou Z."/>
            <person name="Liu Y."/>
            <person name="Xu W."/>
            <person name="Pan J."/>
            <person name="Luo Z.H."/>
            <person name="Li M."/>
        </authorList>
    </citation>
    <scope>NUCLEOTIDE SEQUENCE [LARGE SCALE GENOMIC DNA]</scope>
    <source>
        <strain evidence="8">HyVt-76</strain>
    </source>
</reference>
<comment type="similarity">
    <text evidence="5">Belongs to the protein N5-glutamine methyltransferase family. PrmC subfamily.</text>
</comment>
<name>A0A7V5H3E8_CALAY</name>
<gene>
    <name evidence="5 8" type="primary">prmC</name>
    <name evidence="8" type="ORF">ENL21_04990</name>
</gene>
<dbReference type="InterPro" id="IPR029063">
    <property type="entry name" value="SAM-dependent_MTases_sf"/>
</dbReference>
<dbReference type="InterPro" id="IPR004556">
    <property type="entry name" value="HemK-like"/>
</dbReference>
<dbReference type="PROSITE" id="PS00092">
    <property type="entry name" value="N6_MTASE"/>
    <property type="match status" value="1"/>
</dbReference>
<comment type="function">
    <text evidence="5">Methylates the class 1 translation termination release factors RF1/PrfA and RF2/PrfB on the glutamine residue of the universally conserved GGQ motif.</text>
</comment>
<feature type="binding site" evidence="5">
    <location>
        <position position="149"/>
    </location>
    <ligand>
        <name>S-adenosyl-L-methionine</name>
        <dbReference type="ChEBI" id="CHEBI:59789"/>
    </ligand>
</feature>
<feature type="domain" description="Release factor glutamine methyltransferase N-terminal" evidence="7">
    <location>
        <begin position="10"/>
        <end position="79"/>
    </location>
</feature>
<dbReference type="AlphaFoldDB" id="A0A7V5H3E8"/>
<dbReference type="InterPro" id="IPR007848">
    <property type="entry name" value="Small_mtfrase_dom"/>
</dbReference>
<dbReference type="Pfam" id="PF05175">
    <property type="entry name" value="MTS"/>
    <property type="match status" value="1"/>
</dbReference>
<dbReference type="GO" id="GO:0032259">
    <property type="term" value="P:methylation"/>
    <property type="evidence" value="ECO:0007669"/>
    <property type="project" value="UniProtKB-KW"/>
</dbReference>
<dbReference type="Gene3D" id="1.10.8.10">
    <property type="entry name" value="DNA helicase RuvA subunit, C-terminal domain"/>
    <property type="match status" value="1"/>
</dbReference>
<evidence type="ECO:0000256" key="2">
    <source>
        <dbReference type="ARBA" id="ARBA00022679"/>
    </source>
</evidence>
<dbReference type="EMBL" id="DRTD01000368">
    <property type="protein sequence ID" value="HHE55116.1"/>
    <property type="molecule type" value="Genomic_DNA"/>
</dbReference>
<dbReference type="InterPro" id="IPR050320">
    <property type="entry name" value="N5-glutamine_MTase"/>
</dbReference>
<dbReference type="InterPro" id="IPR019874">
    <property type="entry name" value="RF_methyltr_PrmC"/>
</dbReference>
<evidence type="ECO:0000256" key="1">
    <source>
        <dbReference type="ARBA" id="ARBA00022603"/>
    </source>
</evidence>
<dbReference type="HAMAP" id="MF_02126">
    <property type="entry name" value="RF_methyltr_PrmC"/>
    <property type="match status" value="1"/>
</dbReference>
<feature type="binding site" evidence="5">
    <location>
        <begin position="126"/>
        <end position="130"/>
    </location>
    <ligand>
        <name>S-adenosyl-L-methionine</name>
        <dbReference type="ChEBI" id="CHEBI:59789"/>
    </ligand>
</feature>
<feature type="domain" description="Methyltransferase small" evidence="6">
    <location>
        <begin position="118"/>
        <end position="201"/>
    </location>
</feature>
<dbReference type="PANTHER" id="PTHR18895:SF74">
    <property type="entry name" value="MTRF1L RELEASE FACTOR GLUTAMINE METHYLTRANSFERASE"/>
    <property type="match status" value="1"/>
</dbReference>
<comment type="caution">
    <text evidence="5">Lacks conserved residue(s) required for the propagation of feature annotation.</text>
</comment>
<accession>A0A7V5H3E8</accession>
<dbReference type="Gene3D" id="3.40.50.150">
    <property type="entry name" value="Vaccinia Virus protein VP39"/>
    <property type="match status" value="1"/>
</dbReference>
<dbReference type="GO" id="GO:0003676">
    <property type="term" value="F:nucleic acid binding"/>
    <property type="evidence" value="ECO:0007669"/>
    <property type="project" value="InterPro"/>
</dbReference>
<dbReference type="GO" id="GO:0102559">
    <property type="term" value="F:peptide chain release factor N(5)-glutamine methyltransferase activity"/>
    <property type="evidence" value="ECO:0007669"/>
    <property type="project" value="UniProtKB-EC"/>
</dbReference>
<feature type="binding site" evidence="5">
    <location>
        <begin position="196"/>
        <end position="199"/>
    </location>
    <ligand>
        <name>substrate</name>
    </ligand>
</feature>
<evidence type="ECO:0000259" key="6">
    <source>
        <dbReference type="Pfam" id="PF05175"/>
    </source>
</evidence>
<dbReference type="SUPFAM" id="SSF53335">
    <property type="entry name" value="S-adenosyl-L-methionine-dependent methyltransferases"/>
    <property type="match status" value="1"/>
</dbReference>
<proteinExistence type="inferred from homology"/>
<dbReference type="Proteomes" id="UP000886111">
    <property type="component" value="Unassembled WGS sequence"/>
</dbReference>
<dbReference type="InterPro" id="IPR002052">
    <property type="entry name" value="DNA_methylase_N6_adenine_CS"/>
</dbReference>
<keyword evidence="1 5" id="KW-0489">Methyltransferase</keyword>
<organism evidence="8">
    <name type="scientific">Caldithrix abyssi</name>
    <dbReference type="NCBI Taxonomy" id="187145"/>
    <lineage>
        <taxon>Bacteria</taxon>
        <taxon>Pseudomonadati</taxon>
        <taxon>Calditrichota</taxon>
        <taxon>Calditrichia</taxon>
        <taxon>Calditrichales</taxon>
        <taxon>Calditrichaceae</taxon>
        <taxon>Caldithrix</taxon>
    </lineage>
</organism>
<keyword evidence="2 5" id="KW-0808">Transferase</keyword>
<dbReference type="PANTHER" id="PTHR18895">
    <property type="entry name" value="HEMK METHYLTRANSFERASE"/>
    <property type="match status" value="1"/>
</dbReference>